<evidence type="ECO:0000313" key="3">
    <source>
        <dbReference type="Proteomes" id="UP000199182"/>
    </source>
</evidence>
<dbReference type="Proteomes" id="UP000199182">
    <property type="component" value="Unassembled WGS sequence"/>
</dbReference>
<sequence length="216" mass="24701">MELKIRQYIERAFADVPKTAKNNELKESLYSDLIEKYQDLLGRGKTEEEACGEVIAGIGDLSELTQGLIREAEQQHVETVQERRRSALFVSIAVGMYILSPLAFMIFDELFHKGFLAICAFFVMVAVATGLLIYYNMTKPAWKRQQEERDDVERWLPEGDRQVYGAVSGALWVLTVAVYMLISFNYGNWHISWVIFLIAAAIQMIIRAVFATKSHH</sequence>
<feature type="transmembrane region" description="Helical" evidence="1">
    <location>
        <begin position="87"/>
        <end position="107"/>
    </location>
</feature>
<dbReference type="STRING" id="258515.SAMN05192585_10250"/>
<keyword evidence="1" id="KW-0472">Membrane</keyword>
<dbReference type="OrthoDB" id="362167at2"/>
<protein>
    <submittedName>
        <fullName evidence="2">Uncharacterized protein</fullName>
    </submittedName>
</protein>
<dbReference type="EMBL" id="FNID01000002">
    <property type="protein sequence ID" value="SDM60690.1"/>
    <property type="molecule type" value="Genomic_DNA"/>
</dbReference>
<organism evidence="2 3">
    <name type="scientific">Acetanaerobacterium elongatum</name>
    <dbReference type="NCBI Taxonomy" id="258515"/>
    <lineage>
        <taxon>Bacteria</taxon>
        <taxon>Bacillati</taxon>
        <taxon>Bacillota</taxon>
        <taxon>Clostridia</taxon>
        <taxon>Eubacteriales</taxon>
        <taxon>Oscillospiraceae</taxon>
        <taxon>Acetanaerobacterium</taxon>
    </lineage>
</organism>
<name>A0A1G9UL68_9FIRM</name>
<keyword evidence="1" id="KW-0812">Transmembrane</keyword>
<dbReference type="InterPro" id="IPR047928">
    <property type="entry name" value="Perm_prefix_1"/>
</dbReference>
<feature type="transmembrane region" description="Helical" evidence="1">
    <location>
        <begin position="163"/>
        <end position="184"/>
    </location>
</feature>
<dbReference type="NCBIfam" id="NF038403">
    <property type="entry name" value="perm_prefix_1"/>
    <property type="match status" value="1"/>
</dbReference>
<evidence type="ECO:0000313" key="2">
    <source>
        <dbReference type="EMBL" id="SDM60690.1"/>
    </source>
</evidence>
<gene>
    <name evidence="2" type="ORF">SAMN05192585_10250</name>
</gene>
<feature type="transmembrane region" description="Helical" evidence="1">
    <location>
        <begin position="190"/>
        <end position="210"/>
    </location>
</feature>
<keyword evidence="1" id="KW-1133">Transmembrane helix</keyword>
<proteinExistence type="predicted"/>
<reference evidence="2 3" key="1">
    <citation type="submission" date="2016-10" db="EMBL/GenBank/DDBJ databases">
        <authorList>
            <person name="de Groot N.N."/>
        </authorList>
    </citation>
    <scope>NUCLEOTIDE SEQUENCE [LARGE SCALE GENOMIC DNA]</scope>
    <source>
        <strain evidence="2 3">CGMCC 1.5012</strain>
    </source>
</reference>
<evidence type="ECO:0000256" key="1">
    <source>
        <dbReference type="SAM" id="Phobius"/>
    </source>
</evidence>
<feature type="transmembrane region" description="Helical" evidence="1">
    <location>
        <begin position="113"/>
        <end position="135"/>
    </location>
</feature>
<keyword evidence="3" id="KW-1185">Reference proteome</keyword>
<dbReference type="RefSeq" id="WP_092637530.1">
    <property type="nucleotide sequence ID" value="NZ_FNID01000002.1"/>
</dbReference>
<dbReference type="AlphaFoldDB" id="A0A1G9UL68"/>
<accession>A0A1G9UL68</accession>